<gene>
    <name evidence="11" type="ORF">ACH5RR_014722</name>
</gene>
<feature type="transmembrane region" description="Helical" evidence="9">
    <location>
        <begin position="21"/>
        <end position="39"/>
    </location>
</feature>
<keyword evidence="12" id="KW-1185">Reference proteome</keyword>
<evidence type="ECO:0000313" key="12">
    <source>
        <dbReference type="Proteomes" id="UP001630127"/>
    </source>
</evidence>
<proteinExistence type="inferred from homology"/>
<feature type="transmembrane region" description="Helical" evidence="9">
    <location>
        <begin position="161"/>
        <end position="183"/>
    </location>
</feature>
<dbReference type="InterPro" id="IPR032805">
    <property type="entry name" value="Wax_synthase_dom"/>
</dbReference>
<dbReference type="GO" id="GO:0016020">
    <property type="term" value="C:membrane"/>
    <property type="evidence" value="ECO:0007669"/>
    <property type="project" value="UniProtKB-SubCell"/>
</dbReference>
<keyword evidence="3" id="KW-0808">Transferase</keyword>
<feature type="transmembrane region" description="Helical" evidence="9">
    <location>
        <begin position="71"/>
        <end position="92"/>
    </location>
</feature>
<reference evidence="11 12" key="1">
    <citation type="submission" date="2024-11" db="EMBL/GenBank/DDBJ databases">
        <title>A near-complete genome assembly of Cinchona calisaya.</title>
        <authorList>
            <person name="Lian D.C."/>
            <person name="Zhao X.W."/>
            <person name="Wei L."/>
        </authorList>
    </citation>
    <scope>NUCLEOTIDE SEQUENCE [LARGE SCALE GENOMIC DNA]</scope>
    <source>
        <tissue evidence="11">Nenye</tissue>
    </source>
</reference>
<evidence type="ECO:0000256" key="4">
    <source>
        <dbReference type="ARBA" id="ARBA00022692"/>
    </source>
</evidence>
<dbReference type="InterPro" id="IPR044851">
    <property type="entry name" value="Wax_synthase"/>
</dbReference>
<comment type="subcellular location">
    <subcellularLocation>
        <location evidence="1">Membrane</location>
        <topology evidence="1">Multi-pass membrane protein</topology>
    </subcellularLocation>
</comment>
<feature type="transmembrane region" description="Helical" evidence="9">
    <location>
        <begin position="243"/>
        <end position="267"/>
    </location>
</feature>
<dbReference type="GO" id="GO:0016746">
    <property type="term" value="F:acyltransferase activity"/>
    <property type="evidence" value="ECO:0007669"/>
    <property type="project" value="UniProtKB-KW"/>
</dbReference>
<comment type="similarity">
    <text evidence="2">Belongs to the wax synthase family.</text>
</comment>
<accession>A0ABD2ZS97</accession>
<dbReference type="PANTHER" id="PTHR31595:SF77">
    <property type="entry name" value="ACYL-COA--STEROL O-ACYLTRANSFERASE 1-LIKE"/>
    <property type="match status" value="1"/>
</dbReference>
<dbReference type="GO" id="GO:0006629">
    <property type="term" value="P:lipid metabolic process"/>
    <property type="evidence" value="ECO:0007669"/>
    <property type="project" value="UniProtKB-KW"/>
</dbReference>
<feature type="transmembrane region" description="Helical" evidence="9">
    <location>
        <begin position="305"/>
        <end position="325"/>
    </location>
</feature>
<keyword evidence="7 9" id="KW-0472">Membrane</keyword>
<dbReference type="AlphaFoldDB" id="A0ABD2ZS97"/>
<evidence type="ECO:0000256" key="9">
    <source>
        <dbReference type="SAM" id="Phobius"/>
    </source>
</evidence>
<dbReference type="InterPro" id="IPR017088">
    <property type="entry name" value="Wax_synthase_Magnoliopsida"/>
</dbReference>
<organism evidence="11 12">
    <name type="scientific">Cinchona calisaya</name>
    <dbReference type="NCBI Taxonomy" id="153742"/>
    <lineage>
        <taxon>Eukaryota</taxon>
        <taxon>Viridiplantae</taxon>
        <taxon>Streptophyta</taxon>
        <taxon>Embryophyta</taxon>
        <taxon>Tracheophyta</taxon>
        <taxon>Spermatophyta</taxon>
        <taxon>Magnoliopsida</taxon>
        <taxon>eudicotyledons</taxon>
        <taxon>Gunneridae</taxon>
        <taxon>Pentapetalae</taxon>
        <taxon>asterids</taxon>
        <taxon>lamiids</taxon>
        <taxon>Gentianales</taxon>
        <taxon>Rubiaceae</taxon>
        <taxon>Cinchonoideae</taxon>
        <taxon>Cinchoneae</taxon>
        <taxon>Cinchona</taxon>
    </lineage>
</organism>
<protein>
    <recommendedName>
        <fullName evidence="10">Wax synthase domain-containing protein</fullName>
    </recommendedName>
</protein>
<keyword evidence="8" id="KW-0012">Acyltransferase</keyword>
<keyword evidence="5 9" id="KW-1133">Transmembrane helix</keyword>
<evidence type="ECO:0000256" key="6">
    <source>
        <dbReference type="ARBA" id="ARBA00023098"/>
    </source>
</evidence>
<evidence type="ECO:0000256" key="3">
    <source>
        <dbReference type="ARBA" id="ARBA00022679"/>
    </source>
</evidence>
<feature type="transmembrane region" description="Helical" evidence="9">
    <location>
        <begin position="45"/>
        <end position="64"/>
    </location>
</feature>
<feature type="domain" description="Wax synthase" evidence="10">
    <location>
        <begin position="195"/>
        <end position="281"/>
    </location>
</feature>
<evidence type="ECO:0000313" key="11">
    <source>
        <dbReference type="EMBL" id="KAL3521888.1"/>
    </source>
</evidence>
<dbReference type="PIRSF" id="PIRSF037006">
    <property type="entry name" value="Wax_synthase"/>
    <property type="match status" value="1"/>
</dbReference>
<evidence type="ECO:0000256" key="7">
    <source>
        <dbReference type="ARBA" id="ARBA00023136"/>
    </source>
</evidence>
<keyword evidence="6" id="KW-0443">Lipid metabolism</keyword>
<dbReference type="Proteomes" id="UP001630127">
    <property type="component" value="Unassembled WGS sequence"/>
</dbReference>
<sequence length="366" mass="42021">MEKRDIKSVIIYWMDGEISNFIKVWISVYISLSYCYFAGKIVQKGMPRFLIFLPVICLFLILPLKLHSLHLGVTTAFFIAWLSNFKLLMFIFDKGPLSDPSLSLPRFLALACLPIRIQGQKSSSQKSPKKGQKSTLNCAIKGVLLASMIKLYDYSDQIHPFIIWILYCFHIYFALEIILAIVATMARVLLGAELEPTFNEPLLSTSLQDFWGRRWNIMVTRTLRPTVYEPVHKFSVKLLGRKLAPLPAVLATFIVSALMHELIFYYMGRTRPTWRVTWFFLLHGVCLVVEVIVKKVVKDRWRLPRFLATVLVVGFVMVTGLWLFLPEMLRTKADLRGFEEYAALGAFVKDVTRALVSSPLTNVTRI</sequence>
<evidence type="ECO:0000256" key="2">
    <source>
        <dbReference type="ARBA" id="ARBA00007282"/>
    </source>
</evidence>
<keyword evidence="4 9" id="KW-0812">Transmembrane</keyword>
<name>A0ABD2ZS97_9GENT</name>
<dbReference type="Pfam" id="PF13813">
    <property type="entry name" value="MBOAT_2"/>
    <property type="match status" value="1"/>
</dbReference>
<evidence type="ECO:0000259" key="10">
    <source>
        <dbReference type="Pfam" id="PF13813"/>
    </source>
</evidence>
<evidence type="ECO:0000256" key="8">
    <source>
        <dbReference type="ARBA" id="ARBA00023315"/>
    </source>
</evidence>
<evidence type="ECO:0000256" key="5">
    <source>
        <dbReference type="ARBA" id="ARBA00022989"/>
    </source>
</evidence>
<evidence type="ECO:0000256" key="1">
    <source>
        <dbReference type="ARBA" id="ARBA00004141"/>
    </source>
</evidence>
<feature type="transmembrane region" description="Helical" evidence="9">
    <location>
        <begin position="273"/>
        <end position="293"/>
    </location>
</feature>
<comment type="caution">
    <text evidence="11">The sequence shown here is derived from an EMBL/GenBank/DDBJ whole genome shotgun (WGS) entry which is preliminary data.</text>
</comment>
<dbReference type="PANTHER" id="PTHR31595">
    <property type="entry name" value="LONG-CHAIN-ALCOHOL O-FATTY-ACYLTRANSFERASE 3-RELATED"/>
    <property type="match status" value="1"/>
</dbReference>
<dbReference type="EMBL" id="JBJUIK010000007">
    <property type="protein sequence ID" value="KAL3521888.1"/>
    <property type="molecule type" value="Genomic_DNA"/>
</dbReference>